<keyword evidence="1" id="KW-1133">Transmembrane helix</keyword>
<sequence>MAINKYDKNNTNEIKVNRINLTPFGKVNTVVMISINPIPNKASLSLFPPTKNPLMAQTWKNKPKISKFVRIFAFLATDFIFKLFSNIYLI</sequence>
<keyword evidence="3" id="KW-1185">Reference proteome</keyword>
<dbReference type="KEGG" id="muc:MuYL_3251"/>
<dbReference type="EMBL" id="CP022743">
    <property type="protein sequence ID" value="ASU35136.1"/>
    <property type="molecule type" value="Genomic_DNA"/>
</dbReference>
<organism evidence="2 3">
    <name type="scientific">Mucilaginibacter xinganensis</name>
    <dbReference type="NCBI Taxonomy" id="1234841"/>
    <lineage>
        <taxon>Bacteria</taxon>
        <taxon>Pseudomonadati</taxon>
        <taxon>Bacteroidota</taxon>
        <taxon>Sphingobacteriia</taxon>
        <taxon>Sphingobacteriales</taxon>
        <taxon>Sphingobacteriaceae</taxon>
        <taxon>Mucilaginibacter</taxon>
    </lineage>
</organism>
<evidence type="ECO:0000313" key="3">
    <source>
        <dbReference type="Proteomes" id="UP000215002"/>
    </source>
</evidence>
<feature type="transmembrane region" description="Helical" evidence="1">
    <location>
        <begin position="68"/>
        <end position="89"/>
    </location>
</feature>
<dbReference type="AlphaFoldDB" id="A0A223NZ85"/>
<proteinExistence type="predicted"/>
<evidence type="ECO:0000313" key="2">
    <source>
        <dbReference type="EMBL" id="ASU35136.1"/>
    </source>
</evidence>
<evidence type="ECO:0000256" key="1">
    <source>
        <dbReference type="SAM" id="Phobius"/>
    </source>
</evidence>
<gene>
    <name evidence="2" type="ORF">MuYL_3251</name>
</gene>
<accession>A0A223NZ85</accession>
<keyword evidence="1" id="KW-0812">Transmembrane</keyword>
<protein>
    <submittedName>
        <fullName evidence="2">Uncharacterized protein</fullName>
    </submittedName>
</protein>
<dbReference type="Proteomes" id="UP000215002">
    <property type="component" value="Chromosome"/>
</dbReference>
<keyword evidence="1" id="KW-0472">Membrane</keyword>
<reference evidence="2 3" key="1">
    <citation type="submission" date="2017-08" db="EMBL/GenBank/DDBJ databases">
        <title>Complete genome sequence of Mucilaginibacter sp. strain BJC16-A31.</title>
        <authorList>
            <consortium name="Henan University of Science and Technology"/>
            <person name="You X."/>
        </authorList>
    </citation>
    <scope>NUCLEOTIDE SEQUENCE [LARGE SCALE GENOMIC DNA]</scope>
    <source>
        <strain evidence="2 3">BJC16-A31</strain>
    </source>
</reference>
<name>A0A223NZ85_9SPHI</name>